<keyword evidence="4" id="KW-1185">Reference proteome</keyword>
<accession>A0ABR2U635</accession>
<dbReference type="Proteomes" id="UP001396334">
    <property type="component" value="Unassembled WGS sequence"/>
</dbReference>
<proteinExistence type="inferred from homology"/>
<evidence type="ECO:0000313" key="4">
    <source>
        <dbReference type="Proteomes" id="UP001396334"/>
    </source>
</evidence>
<dbReference type="SUPFAM" id="SSF54211">
    <property type="entry name" value="Ribosomal protein S5 domain 2-like"/>
    <property type="match status" value="1"/>
</dbReference>
<organism evidence="3 4">
    <name type="scientific">Hibiscus sabdariffa</name>
    <name type="common">roselle</name>
    <dbReference type="NCBI Taxonomy" id="183260"/>
    <lineage>
        <taxon>Eukaryota</taxon>
        <taxon>Viridiplantae</taxon>
        <taxon>Streptophyta</taxon>
        <taxon>Embryophyta</taxon>
        <taxon>Tracheophyta</taxon>
        <taxon>Spermatophyta</taxon>
        <taxon>Magnoliopsida</taxon>
        <taxon>eudicotyledons</taxon>
        <taxon>Gunneridae</taxon>
        <taxon>Pentapetalae</taxon>
        <taxon>rosids</taxon>
        <taxon>malvids</taxon>
        <taxon>Malvales</taxon>
        <taxon>Malvaceae</taxon>
        <taxon>Malvoideae</taxon>
        <taxon>Hibiscus</taxon>
    </lineage>
</organism>
<sequence length="133" mass="15320">MNGNLSSRRNQSGCVSRRPEEYASFYMSLNNDWWDHLAVKHFKVEGQLQLKAILFVPNRAPFDLFDTPTEYLGFVKGVVDFDDLPLDISCEMLQHNKILKVIGKSLVKKCVEMFNEIAENRTTTNSMRLSQTT</sequence>
<evidence type="ECO:0000313" key="3">
    <source>
        <dbReference type="EMBL" id="KAK9045192.1"/>
    </source>
</evidence>
<dbReference type="EMBL" id="JBBPBN010000002">
    <property type="protein sequence ID" value="KAK9045192.1"/>
    <property type="molecule type" value="Genomic_DNA"/>
</dbReference>
<evidence type="ECO:0000256" key="1">
    <source>
        <dbReference type="ARBA" id="ARBA00008239"/>
    </source>
</evidence>
<dbReference type="InterPro" id="IPR001404">
    <property type="entry name" value="Hsp90_fam"/>
</dbReference>
<gene>
    <name evidence="3" type="ORF">V6N11_059081</name>
</gene>
<dbReference type="PANTHER" id="PTHR11528">
    <property type="entry name" value="HEAT SHOCK PROTEIN 90 FAMILY MEMBER"/>
    <property type="match status" value="1"/>
</dbReference>
<evidence type="ECO:0000256" key="2">
    <source>
        <dbReference type="ARBA" id="ARBA00023186"/>
    </source>
</evidence>
<name>A0ABR2U635_9ROSI</name>
<reference evidence="3 4" key="1">
    <citation type="journal article" date="2024" name="G3 (Bethesda)">
        <title>Genome assembly of Hibiscus sabdariffa L. provides insights into metabolisms of medicinal natural products.</title>
        <authorList>
            <person name="Kim T."/>
        </authorList>
    </citation>
    <scope>NUCLEOTIDE SEQUENCE [LARGE SCALE GENOMIC DNA]</scope>
    <source>
        <strain evidence="3">TK-2024</strain>
        <tissue evidence="3">Old leaves</tissue>
    </source>
</reference>
<keyword evidence="2" id="KW-0143">Chaperone</keyword>
<comment type="similarity">
    <text evidence="1">Belongs to the heat shock protein 90 family.</text>
</comment>
<comment type="caution">
    <text evidence="3">The sequence shown here is derived from an EMBL/GenBank/DDBJ whole genome shotgun (WGS) entry which is preliminary data.</text>
</comment>
<protein>
    <submittedName>
        <fullName evidence="3">Uncharacterized protein</fullName>
    </submittedName>
</protein>
<dbReference type="InterPro" id="IPR020568">
    <property type="entry name" value="Ribosomal_Su5_D2-typ_SF"/>
</dbReference>
<dbReference type="Pfam" id="PF00183">
    <property type="entry name" value="HSP90"/>
    <property type="match status" value="2"/>
</dbReference>
<dbReference type="Gene3D" id="3.30.230.80">
    <property type="match status" value="2"/>
</dbReference>